<dbReference type="Gene3D" id="2.60.40.10">
    <property type="entry name" value="Immunoglobulins"/>
    <property type="match status" value="2"/>
</dbReference>
<dbReference type="Pfam" id="PF17957">
    <property type="entry name" value="Big_7"/>
    <property type="match status" value="2"/>
</dbReference>
<dbReference type="Pfam" id="PF09603">
    <property type="entry name" value="Fib_succ_major"/>
    <property type="match status" value="1"/>
</dbReference>
<dbReference type="PROSITE" id="PS51257">
    <property type="entry name" value="PROKAR_LIPOPROTEIN"/>
    <property type="match status" value="1"/>
</dbReference>
<dbReference type="NCBIfam" id="TIGR02145">
    <property type="entry name" value="Fib_succ_major"/>
    <property type="match status" value="1"/>
</dbReference>
<feature type="chain" id="PRO_5039622786" description="Fibrobacter succinogenes major paralogous domain-containing protein" evidence="1">
    <location>
        <begin position="19"/>
        <end position="481"/>
    </location>
</feature>
<evidence type="ECO:0000313" key="3">
    <source>
        <dbReference type="EMBL" id="HJA97978.1"/>
    </source>
</evidence>
<reference evidence="3" key="2">
    <citation type="submission" date="2021-04" db="EMBL/GenBank/DDBJ databases">
        <authorList>
            <person name="Gilroy R."/>
        </authorList>
    </citation>
    <scope>NUCLEOTIDE SEQUENCE</scope>
    <source>
        <strain evidence="3">CHK169-11906</strain>
    </source>
</reference>
<dbReference type="Proteomes" id="UP000824259">
    <property type="component" value="Unassembled WGS sequence"/>
</dbReference>
<dbReference type="EMBL" id="DWYR01000001">
    <property type="protein sequence ID" value="HJA97978.1"/>
    <property type="molecule type" value="Genomic_DNA"/>
</dbReference>
<gene>
    <name evidence="3" type="ORF">H9779_00015</name>
</gene>
<evidence type="ECO:0000259" key="2">
    <source>
        <dbReference type="Pfam" id="PF09603"/>
    </source>
</evidence>
<feature type="domain" description="Fibrobacter succinogenes major paralogous" evidence="2">
    <location>
        <begin position="242"/>
        <end position="480"/>
    </location>
</feature>
<keyword evidence="1" id="KW-0732">Signal</keyword>
<sequence>MKWFLFLALVLATFSACNDDNTSENSEQQITCEVTTPGDGAQIDLGAGKMTISGNAEVDFGEIVRVSLTVGGQQVADVTEVPFSYEYTFSVDQEEGELSIQLEVEGDTGVTASDKVTVVLKKGETPEQQVSCQIVEPAEGTTIENNQTLTIKGEATVNTGEIAQVVLTVGGRNIAEVTAVPFEYVHTFTDEPVGELTIQLSVEGDAGATASDEVVITLKEPAPAPAEGTMIDSRDNHVYKTVKIGDQEWMAENLAWLPVVNNSTESSLNEGSEGKKFYYVFMYDGNDVEAAKATKAYTKYGVLYNWFAAMDAENFAGADAAAIPSGVQGVCPDGWHIPSQAEWKKMEAFVAAELPDVQGNGFYNEFDGVWEFEDGLRNVWSALAGLEGWGDSSMASENPDLANGPRDTYGFNAIPSGNFYPNGPDLGSRFKFSDSAVSYWTTDLLSYGGGIVTLNNMEYGIDYSKWGNQSERGQSVRCVKD</sequence>
<accession>A0A9D2IDG7</accession>
<reference evidence="3" key="1">
    <citation type="journal article" date="2021" name="PeerJ">
        <title>Extensive microbial diversity within the chicken gut microbiome revealed by metagenomics and culture.</title>
        <authorList>
            <person name="Gilroy R."/>
            <person name="Ravi A."/>
            <person name="Getino M."/>
            <person name="Pursley I."/>
            <person name="Horton D.L."/>
            <person name="Alikhan N.F."/>
            <person name="Baker D."/>
            <person name="Gharbi K."/>
            <person name="Hall N."/>
            <person name="Watson M."/>
            <person name="Adriaenssens E.M."/>
            <person name="Foster-Nyarko E."/>
            <person name="Jarju S."/>
            <person name="Secka A."/>
            <person name="Antonio M."/>
            <person name="Oren A."/>
            <person name="Chaudhuri R.R."/>
            <person name="La Ragione R."/>
            <person name="Hildebrand F."/>
            <person name="Pallen M.J."/>
        </authorList>
    </citation>
    <scope>NUCLEOTIDE SEQUENCE</scope>
    <source>
        <strain evidence="3">CHK169-11906</strain>
    </source>
</reference>
<dbReference type="InterPro" id="IPR011871">
    <property type="entry name" value="Fib_succ_major"/>
</dbReference>
<organism evidence="3 4">
    <name type="scientific">Candidatus Alistipes avicola</name>
    <dbReference type="NCBI Taxonomy" id="2838432"/>
    <lineage>
        <taxon>Bacteria</taxon>
        <taxon>Pseudomonadati</taxon>
        <taxon>Bacteroidota</taxon>
        <taxon>Bacteroidia</taxon>
        <taxon>Bacteroidales</taxon>
        <taxon>Rikenellaceae</taxon>
        <taxon>Alistipes</taxon>
    </lineage>
</organism>
<protein>
    <recommendedName>
        <fullName evidence="2">Fibrobacter succinogenes major paralogous domain-containing protein</fullName>
    </recommendedName>
</protein>
<dbReference type="AlphaFoldDB" id="A0A9D2IDG7"/>
<name>A0A9D2IDG7_9BACT</name>
<dbReference type="InterPro" id="IPR013783">
    <property type="entry name" value="Ig-like_fold"/>
</dbReference>
<feature type="signal peptide" evidence="1">
    <location>
        <begin position="1"/>
        <end position="18"/>
    </location>
</feature>
<comment type="caution">
    <text evidence="3">The sequence shown here is derived from an EMBL/GenBank/DDBJ whole genome shotgun (WGS) entry which is preliminary data.</text>
</comment>
<evidence type="ECO:0000256" key="1">
    <source>
        <dbReference type="SAM" id="SignalP"/>
    </source>
</evidence>
<proteinExistence type="predicted"/>
<evidence type="ECO:0000313" key="4">
    <source>
        <dbReference type="Proteomes" id="UP000824259"/>
    </source>
</evidence>